<gene>
    <name evidence="1" type="ORF">ISP14_18395</name>
</gene>
<accession>A0ABW8KKU2</accession>
<dbReference type="EMBL" id="JADIKL010000018">
    <property type="protein sequence ID" value="MFK2932750.1"/>
    <property type="molecule type" value="Genomic_DNA"/>
</dbReference>
<keyword evidence="2" id="KW-1185">Reference proteome</keyword>
<protein>
    <submittedName>
        <fullName evidence="1">Uncharacterized protein</fullName>
    </submittedName>
</protein>
<evidence type="ECO:0000313" key="2">
    <source>
        <dbReference type="Proteomes" id="UP001620397"/>
    </source>
</evidence>
<organism evidence="1 2">
    <name type="scientific">Dyella agri</name>
    <dbReference type="NCBI Taxonomy" id="1926869"/>
    <lineage>
        <taxon>Bacteria</taxon>
        <taxon>Pseudomonadati</taxon>
        <taxon>Pseudomonadota</taxon>
        <taxon>Gammaproteobacteria</taxon>
        <taxon>Lysobacterales</taxon>
        <taxon>Rhodanobacteraceae</taxon>
        <taxon>Dyella</taxon>
    </lineage>
</organism>
<dbReference type="Proteomes" id="UP001620397">
    <property type="component" value="Unassembled WGS sequence"/>
</dbReference>
<dbReference type="RefSeq" id="WP_404542783.1">
    <property type="nucleotide sequence ID" value="NZ_JADIKL010000018.1"/>
</dbReference>
<sequence length="86" mass="9850">MSSNSVSEDYRGYQIIATDEFCEVLHDKGRIDCFAREYLRMDIPAGLALAMLIDEAKERVDAIFSAAECPLRVPKRRSWRSKPLAR</sequence>
<reference evidence="1 2" key="1">
    <citation type="submission" date="2020-10" db="EMBL/GenBank/DDBJ databases">
        <title>Phylogeny of dyella-like bacteria.</title>
        <authorList>
            <person name="Fu J."/>
        </authorList>
    </citation>
    <scope>NUCLEOTIDE SEQUENCE [LARGE SCALE GENOMIC DNA]</scope>
    <source>
        <strain evidence="1 2">DKC-1</strain>
    </source>
</reference>
<evidence type="ECO:0000313" key="1">
    <source>
        <dbReference type="EMBL" id="MFK2932750.1"/>
    </source>
</evidence>
<name>A0ABW8KKU2_9GAMM</name>
<comment type="caution">
    <text evidence="1">The sequence shown here is derived from an EMBL/GenBank/DDBJ whole genome shotgun (WGS) entry which is preliminary data.</text>
</comment>
<proteinExistence type="predicted"/>